<dbReference type="EnsemblPlants" id="TraesCS1D02G060400.1">
    <property type="protein sequence ID" value="TraesCS1D02G060400.1.cds1"/>
    <property type="gene ID" value="TraesCS1D02G060400"/>
</dbReference>
<evidence type="ECO:0000313" key="2">
    <source>
        <dbReference type="EnsemblPlants" id="TraesCS1D02G060400.1.cds1"/>
    </source>
</evidence>
<reference evidence="2" key="2">
    <citation type="submission" date="2018-10" db="UniProtKB">
        <authorList>
            <consortium name="EnsemblPlants"/>
        </authorList>
    </citation>
    <scope>IDENTIFICATION</scope>
</reference>
<dbReference type="Gramene" id="TraesCS1D02G060400.1">
    <property type="protein sequence ID" value="TraesCS1D02G060400.1.cds1"/>
    <property type="gene ID" value="TraesCS1D02G060400"/>
</dbReference>
<dbReference type="Gramene" id="TraesRN1D0100134300.1">
    <property type="protein sequence ID" value="TraesRN1D0100134300.1"/>
    <property type="gene ID" value="TraesRN1D0100134300"/>
</dbReference>
<reference evidence="2" key="1">
    <citation type="submission" date="2018-08" db="EMBL/GenBank/DDBJ databases">
        <authorList>
            <person name="Rossello M."/>
        </authorList>
    </citation>
    <scope>NUCLEOTIDE SEQUENCE [LARGE SCALE GENOMIC DNA]</scope>
    <source>
        <strain evidence="2">cv. Chinese Spring</strain>
    </source>
</reference>
<protein>
    <submittedName>
        <fullName evidence="2">Uncharacterized protein</fullName>
    </submittedName>
</protein>
<dbReference type="GO" id="GO:0016071">
    <property type="term" value="P:mRNA metabolic process"/>
    <property type="evidence" value="ECO:0007669"/>
    <property type="project" value="UniProtKB-ARBA"/>
</dbReference>
<dbReference type="AlphaFoldDB" id="A0A3B5ZNU3"/>
<dbReference type="OrthoDB" id="696425at2759"/>
<dbReference type="PANTHER" id="PTHR35361">
    <property type="entry name" value="OS08G0443700 PROTEIN"/>
    <property type="match status" value="1"/>
</dbReference>
<keyword evidence="3" id="KW-1185">Reference proteome</keyword>
<feature type="compositionally biased region" description="Basic and acidic residues" evidence="1">
    <location>
        <begin position="201"/>
        <end position="220"/>
    </location>
</feature>
<organism evidence="2">
    <name type="scientific">Triticum aestivum</name>
    <name type="common">Wheat</name>
    <dbReference type="NCBI Taxonomy" id="4565"/>
    <lineage>
        <taxon>Eukaryota</taxon>
        <taxon>Viridiplantae</taxon>
        <taxon>Streptophyta</taxon>
        <taxon>Embryophyta</taxon>
        <taxon>Tracheophyta</taxon>
        <taxon>Spermatophyta</taxon>
        <taxon>Magnoliopsida</taxon>
        <taxon>Liliopsida</taxon>
        <taxon>Poales</taxon>
        <taxon>Poaceae</taxon>
        <taxon>BOP clade</taxon>
        <taxon>Pooideae</taxon>
        <taxon>Triticodae</taxon>
        <taxon>Triticeae</taxon>
        <taxon>Triticinae</taxon>
        <taxon>Triticum</taxon>
    </lineage>
</organism>
<sequence length="269" mass="29294">MAAQTLLPPLLPTPPRSEMLPILPTPPRSEMLPLLPTPQGVVLTMLVSAMAGRADFVDRWDWNKKGKKPCSSICSSSSSSSEGSGSTGHADSVERWDWNKKCKKACGSICSSSSSSSSEGSESTGRADFVDRWDSDKKYNKPRSTMSLSYSAGNPGRADSVDRWDSKKKLATTCSPSPPTGHRGRHDGNNKRLPSPSRASSAERWDLHKKPRPEETEKLPRSMKTPALATTPQKAMFAGPNFHVSPDPSMLPMPPFFLLARSRALCTSH</sequence>
<proteinExistence type="predicted"/>
<feature type="compositionally biased region" description="Low complexity" evidence="1">
    <location>
        <begin position="70"/>
        <end position="84"/>
    </location>
</feature>
<feature type="region of interest" description="Disordered" evidence="1">
    <location>
        <begin position="65"/>
        <end position="92"/>
    </location>
</feature>
<feature type="region of interest" description="Disordered" evidence="1">
    <location>
        <begin position="135"/>
        <end position="226"/>
    </location>
</feature>
<feature type="region of interest" description="Disordered" evidence="1">
    <location>
        <begin position="108"/>
        <end position="127"/>
    </location>
</feature>
<dbReference type="InterPro" id="IPR028322">
    <property type="entry name" value="PNRC-like_rgn"/>
</dbReference>
<dbReference type="Gramene" id="TraesCS1D03G0131500.1">
    <property type="protein sequence ID" value="TraesCS1D03G0131500.1.CDS1"/>
    <property type="gene ID" value="TraesCS1D03G0131500"/>
</dbReference>
<dbReference type="PANTHER" id="PTHR35361:SF1">
    <property type="entry name" value="OS08G0443700 PROTEIN"/>
    <property type="match status" value="1"/>
</dbReference>
<dbReference type="Pfam" id="PF15365">
    <property type="entry name" value="PNRC"/>
    <property type="match status" value="1"/>
</dbReference>
<dbReference type="OMA" id="PAPPNCK"/>
<feature type="compositionally biased region" description="Basic and acidic residues" evidence="1">
    <location>
        <begin position="159"/>
        <end position="168"/>
    </location>
</feature>
<feature type="compositionally biased region" description="Polar residues" evidence="1">
    <location>
        <begin position="142"/>
        <end position="152"/>
    </location>
</feature>
<name>A0A3B5ZNU3_WHEAT</name>
<feature type="compositionally biased region" description="Low complexity" evidence="1">
    <location>
        <begin position="108"/>
        <end position="123"/>
    </location>
</feature>
<dbReference type="Proteomes" id="UP000019116">
    <property type="component" value="Chromosome 1D"/>
</dbReference>
<evidence type="ECO:0000256" key="1">
    <source>
        <dbReference type="SAM" id="MobiDB-lite"/>
    </source>
</evidence>
<accession>A0A3B5ZNU3</accession>
<evidence type="ECO:0000313" key="3">
    <source>
        <dbReference type="Proteomes" id="UP000019116"/>
    </source>
</evidence>